<organism evidence="2 3">
    <name type="scientific">Aureliella helgolandensis</name>
    <dbReference type="NCBI Taxonomy" id="2527968"/>
    <lineage>
        <taxon>Bacteria</taxon>
        <taxon>Pseudomonadati</taxon>
        <taxon>Planctomycetota</taxon>
        <taxon>Planctomycetia</taxon>
        <taxon>Pirellulales</taxon>
        <taxon>Pirellulaceae</taxon>
        <taxon>Aureliella</taxon>
    </lineage>
</organism>
<dbReference type="Proteomes" id="UP000318017">
    <property type="component" value="Chromosome"/>
</dbReference>
<dbReference type="OrthoDB" id="9779184at2"/>
<evidence type="ECO:0000313" key="3">
    <source>
        <dbReference type="Proteomes" id="UP000318017"/>
    </source>
</evidence>
<dbReference type="PANTHER" id="PTHR12110">
    <property type="entry name" value="HYDROXYPYRUVATE ISOMERASE"/>
    <property type="match status" value="1"/>
</dbReference>
<dbReference type="EMBL" id="CP036298">
    <property type="protein sequence ID" value="QDV23322.1"/>
    <property type="molecule type" value="Genomic_DNA"/>
</dbReference>
<dbReference type="PANTHER" id="PTHR12110:SF21">
    <property type="entry name" value="XYLOSE ISOMERASE-LIKE TIM BARREL DOMAIN-CONTAINING PROTEIN"/>
    <property type="match status" value="1"/>
</dbReference>
<reference evidence="2 3" key="1">
    <citation type="submission" date="2019-02" db="EMBL/GenBank/DDBJ databases">
        <title>Deep-cultivation of Planctomycetes and their phenomic and genomic characterization uncovers novel biology.</title>
        <authorList>
            <person name="Wiegand S."/>
            <person name="Jogler M."/>
            <person name="Boedeker C."/>
            <person name="Pinto D."/>
            <person name="Vollmers J."/>
            <person name="Rivas-Marin E."/>
            <person name="Kohn T."/>
            <person name="Peeters S.H."/>
            <person name="Heuer A."/>
            <person name="Rast P."/>
            <person name="Oberbeckmann S."/>
            <person name="Bunk B."/>
            <person name="Jeske O."/>
            <person name="Meyerdierks A."/>
            <person name="Storesund J.E."/>
            <person name="Kallscheuer N."/>
            <person name="Luecker S."/>
            <person name="Lage O.M."/>
            <person name="Pohl T."/>
            <person name="Merkel B.J."/>
            <person name="Hornburger P."/>
            <person name="Mueller R.-W."/>
            <person name="Bruemmer F."/>
            <person name="Labrenz M."/>
            <person name="Spormann A.M."/>
            <person name="Op den Camp H."/>
            <person name="Overmann J."/>
            <person name="Amann R."/>
            <person name="Jetten M.S.M."/>
            <person name="Mascher T."/>
            <person name="Medema M.H."/>
            <person name="Devos D.P."/>
            <person name="Kaster A.-K."/>
            <person name="Ovreas L."/>
            <person name="Rohde M."/>
            <person name="Galperin M.Y."/>
            <person name="Jogler C."/>
        </authorList>
    </citation>
    <scope>NUCLEOTIDE SEQUENCE [LARGE SCALE GENOMIC DNA]</scope>
    <source>
        <strain evidence="2 3">Q31a</strain>
    </source>
</reference>
<feature type="domain" description="Xylose isomerase-like TIM barrel" evidence="1">
    <location>
        <begin position="20"/>
        <end position="267"/>
    </location>
</feature>
<sequence length="274" mass="30874">MRFAICNELFQDWPWERALELTLECGYTGWEIAPFTLGRRPEQLPADRRRQLADQIQRSGIEVVGLHWLLAKTEGYHLTTNESEVRTRTAGYLGQLSQLCRDLGGSVMVLGSPQQRNFPETMTHQQADENALSVLEAVLPDLEKNQVTLALEPLGPGEGNYWNHAAQTIRVIEQLDSPWVRLHLDVKAMSSEGKPIADVIRESAKHLVHFHANDPNLLGPGMGEVPFEPIFAALREVAYEGWVSVEVFDYSPGIETIARQSMQNMRNALLHLDV</sequence>
<dbReference type="InterPro" id="IPR036237">
    <property type="entry name" value="Xyl_isomerase-like_sf"/>
</dbReference>
<dbReference type="Gene3D" id="3.20.20.150">
    <property type="entry name" value="Divalent-metal-dependent TIM barrel enzymes"/>
    <property type="match status" value="1"/>
</dbReference>
<dbReference type="AlphaFoldDB" id="A0A518G402"/>
<dbReference type="RefSeq" id="WP_145076179.1">
    <property type="nucleotide sequence ID" value="NZ_CP036298.1"/>
</dbReference>
<gene>
    <name evidence="2" type="ORF">Q31a_16200</name>
</gene>
<keyword evidence="3" id="KW-1185">Reference proteome</keyword>
<accession>A0A518G402</accession>
<dbReference type="Pfam" id="PF01261">
    <property type="entry name" value="AP_endonuc_2"/>
    <property type="match status" value="1"/>
</dbReference>
<dbReference type="KEGG" id="ahel:Q31a_16200"/>
<protein>
    <submittedName>
        <fullName evidence="2">D-tagatose 3-epimerase</fullName>
        <ecNumber evidence="2">5.3.1.-</ecNumber>
    </submittedName>
</protein>
<name>A0A518G402_9BACT</name>
<dbReference type="GO" id="GO:0016853">
    <property type="term" value="F:isomerase activity"/>
    <property type="evidence" value="ECO:0007669"/>
    <property type="project" value="UniProtKB-KW"/>
</dbReference>
<dbReference type="EC" id="5.3.1.-" evidence="2"/>
<evidence type="ECO:0000259" key="1">
    <source>
        <dbReference type="Pfam" id="PF01261"/>
    </source>
</evidence>
<evidence type="ECO:0000313" key="2">
    <source>
        <dbReference type="EMBL" id="QDV23322.1"/>
    </source>
</evidence>
<keyword evidence="2" id="KW-0413">Isomerase</keyword>
<dbReference type="InterPro" id="IPR050312">
    <property type="entry name" value="IolE/XylAMocC-like"/>
</dbReference>
<dbReference type="SUPFAM" id="SSF51658">
    <property type="entry name" value="Xylose isomerase-like"/>
    <property type="match status" value="1"/>
</dbReference>
<proteinExistence type="predicted"/>
<dbReference type="InterPro" id="IPR013022">
    <property type="entry name" value="Xyl_isomerase-like_TIM-brl"/>
</dbReference>